<comment type="subcellular location">
    <subcellularLocation>
        <location evidence="1">Membrane</location>
        <topology evidence="1">Single-pass type I membrane protein</topology>
    </subcellularLocation>
</comment>
<feature type="binding site" evidence="15">
    <location>
        <position position="382"/>
    </location>
    <ligand>
        <name>ATP</name>
        <dbReference type="ChEBI" id="CHEBI:30616"/>
    </ligand>
</feature>
<dbReference type="InterPro" id="IPR025287">
    <property type="entry name" value="WAK_GUB"/>
</dbReference>
<dbReference type="GO" id="GO:0030247">
    <property type="term" value="F:polysaccharide binding"/>
    <property type="evidence" value="ECO:0007669"/>
    <property type="project" value="InterPro"/>
</dbReference>
<dbReference type="OMA" id="CHALICL"/>
<dbReference type="GO" id="GO:0005509">
    <property type="term" value="F:calcium ion binding"/>
    <property type="evidence" value="ECO:0007669"/>
    <property type="project" value="InterPro"/>
</dbReference>
<dbReference type="GO" id="GO:0004674">
    <property type="term" value="F:protein serine/threonine kinase activity"/>
    <property type="evidence" value="ECO:0007669"/>
    <property type="project" value="UniProtKB-KW"/>
</dbReference>
<evidence type="ECO:0000256" key="11">
    <source>
        <dbReference type="ARBA" id="ARBA00023136"/>
    </source>
</evidence>
<evidence type="ECO:0000313" key="19">
    <source>
        <dbReference type="EMBL" id="KCW75191.1"/>
    </source>
</evidence>
<sequence length="531" mass="58785">MQAALLCFLPVALALATFTEKDYCNRQCGDMTVPFPFGLNEDCAWSPDLVLWCNHTSGILNLGKNIPVYNISLVSGTMTVGLYRAFDCYNESGSMLDSSKPDLSITLGQQYTLSDTRNKLTVFGCDTSARMSDAAGTFGSGCFSYCREDINFTTESACSGLGCFRSFSSCGSAFVVDQETFNVSNYKLPVPPDMQKEVYSNAVLDWVVQRNLTCKEAQSNRSIYACGGANSICSDFKNGQGYLCFCKHGYTGNPYASPGCQDIDECKYPRQYPCHGNCKNTLGNYTCNCPFGMTGDGKVGCQISRLAIVAAVIDKWRRTRKQKNFRRNGGQLLKHQRVQIFTEVELAKATNNYDDSNKLGEGGFGSIYKGEIAGGTMVAVKKPKDVHKSLIKGDFQQELEIVMQINHKNVVKLHGICLETRIPLLVYEYISNGTLSQHIHRNTSTILRSWKNRLRIATEAALALEYMHSCAEPPIIRGDIKSVNILLDQNYSVKVSDFGTSVLISPEHSHVLANEIQDTWGYIDPEYLVTG</sequence>
<keyword evidence="5" id="KW-0812">Transmembrane</keyword>
<evidence type="ECO:0000259" key="17">
    <source>
        <dbReference type="PROSITE" id="PS50011"/>
    </source>
</evidence>
<feature type="signal peptide" evidence="16">
    <location>
        <begin position="1"/>
        <end position="16"/>
    </location>
</feature>
<dbReference type="InterPro" id="IPR000152">
    <property type="entry name" value="EGF-type_Asp/Asn_hydroxyl_site"/>
</dbReference>
<dbReference type="InterPro" id="IPR001881">
    <property type="entry name" value="EGF-like_Ca-bd_dom"/>
</dbReference>
<keyword evidence="4" id="KW-0808">Transferase</keyword>
<keyword evidence="11" id="KW-0472">Membrane</keyword>
<evidence type="ECO:0000256" key="4">
    <source>
        <dbReference type="ARBA" id="ARBA00022679"/>
    </source>
</evidence>
<dbReference type="SMART" id="SM00179">
    <property type="entry name" value="EGF_CA"/>
    <property type="match status" value="1"/>
</dbReference>
<dbReference type="EMBL" id="KK198757">
    <property type="protein sequence ID" value="KCW75191.1"/>
    <property type="molecule type" value="Genomic_DNA"/>
</dbReference>
<evidence type="ECO:0000256" key="5">
    <source>
        <dbReference type="ARBA" id="ARBA00022692"/>
    </source>
</evidence>
<dbReference type="PROSITE" id="PS01187">
    <property type="entry name" value="EGF_CA"/>
    <property type="match status" value="1"/>
</dbReference>
<dbReference type="SUPFAM" id="SSF57196">
    <property type="entry name" value="EGF/Laminin"/>
    <property type="match status" value="1"/>
</dbReference>
<dbReference type="InterPro" id="IPR001245">
    <property type="entry name" value="Ser-Thr/Tyr_kinase_cat_dom"/>
</dbReference>
<dbReference type="Pfam" id="PF13947">
    <property type="entry name" value="GUB_WAK_bind"/>
    <property type="match status" value="1"/>
</dbReference>
<keyword evidence="9 15" id="KW-0067">ATP-binding</keyword>
<dbReference type="InterPro" id="IPR000742">
    <property type="entry name" value="EGF"/>
</dbReference>
<keyword evidence="8" id="KW-0418">Kinase</keyword>
<evidence type="ECO:0000256" key="16">
    <source>
        <dbReference type="SAM" id="SignalP"/>
    </source>
</evidence>
<protein>
    <recommendedName>
        <fullName evidence="20">Protein kinase domain-containing protein</fullName>
    </recommendedName>
</protein>
<dbReference type="InterPro" id="IPR018097">
    <property type="entry name" value="EGF_Ca-bd_CS"/>
</dbReference>
<dbReference type="GO" id="GO:0007166">
    <property type="term" value="P:cell surface receptor signaling pathway"/>
    <property type="evidence" value="ECO:0000318"/>
    <property type="project" value="GO_Central"/>
</dbReference>
<dbReference type="PANTHER" id="PTHR27005">
    <property type="entry name" value="WALL-ASSOCIATED RECEPTOR KINASE-LIKE 21"/>
    <property type="match status" value="1"/>
</dbReference>
<gene>
    <name evidence="19" type="ORF">EUGRSUZ_E03946</name>
</gene>
<reference evidence="19" key="1">
    <citation type="submission" date="2013-07" db="EMBL/GenBank/DDBJ databases">
        <title>The genome of Eucalyptus grandis.</title>
        <authorList>
            <person name="Schmutz J."/>
            <person name="Hayes R."/>
            <person name="Myburg A."/>
            <person name="Tuskan G."/>
            <person name="Grattapaglia D."/>
            <person name="Rokhsar D.S."/>
        </authorList>
    </citation>
    <scope>NUCLEOTIDE SEQUENCE</scope>
    <source>
        <tissue evidence="19">Leaf extractions</tissue>
    </source>
</reference>
<evidence type="ECO:0000256" key="15">
    <source>
        <dbReference type="PROSITE-ProRule" id="PRU10141"/>
    </source>
</evidence>
<dbReference type="GO" id="GO:0005524">
    <property type="term" value="F:ATP binding"/>
    <property type="evidence" value="ECO:0007669"/>
    <property type="project" value="UniProtKB-UniRule"/>
</dbReference>
<feature type="domain" description="Protein kinase" evidence="17">
    <location>
        <begin position="353"/>
        <end position="531"/>
    </location>
</feature>
<keyword evidence="6 16" id="KW-0732">Signal</keyword>
<keyword evidence="3" id="KW-0597">Phosphoprotein</keyword>
<evidence type="ECO:0000256" key="6">
    <source>
        <dbReference type="ARBA" id="ARBA00022729"/>
    </source>
</evidence>
<dbReference type="InterPro" id="IPR000719">
    <property type="entry name" value="Prot_kinase_dom"/>
</dbReference>
<dbReference type="InterPro" id="IPR011009">
    <property type="entry name" value="Kinase-like_dom_sf"/>
</dbReference>
<keyword evidence="13" id="KW-0325">Glycoprotein</keyword>
<dbReference type="InterPro" id="IPR017441">
    <property type="entry name" value="Protein_kinase_ATP_BS"/>
</dbReference>
<evidence type="ECO:0008006" key="20">
    <source>
        <dbReference type="Google" id="ProtNLM"/>
    </source>
</evidence>
<dbReference type="InParanoid" id="A0A059CAH2"/>
<accession>A0A059CAH2</accession>
<dbReference type="PROSITE" id="PS00010">
    <property type="entry name" value="ASX_HYDROXYL"/>
    <property type="match status" value="1"/>
</dbReference>
<proteinExistence type="predicted"/>
<keyword evidence="12" id="KW-1015">Disulfide bond</keyword>
<keyword evidence="14" id="KW-0245">EGF-like domain</keyword>
<dbReference type="SUPFAM" id="SSF56112">
    <property type="entry name" value="Protein kinase-like (PK-like)"/>
    <property type="match status" value="1"/>
</dbReference>
<dbReference type="Pfam" id="PF07714">
    <property type="entry name" value="PK_Tyr_Ser-Thr"/>
    <property type="match status" value="1"/>
</dbReference>
<dbReference type="PANTHER" id="PTHR27005:SF315">
    <property type="entry name" value="PROTEIN KINASE DOMAIN-CONTAINING PROTEIN"/>
    <property type="match status" value="1"/>
</dbReference>
<organism evidence="19">
    <name type="scientific">Eucalyptus grandis</name>
    <name type="common">Flooded gum</name>
    <dbReference type="NCBI Taxonomy" id="71139"/>
    <lineage>
        <taxon>Eukaryota</taxon>
        <taxon>Viridiplantae</taxon>
        <taxon>Streptophyta</taxon>
        <taxon>Embryophyta</taxon>
        <taxon>Tracheophyta</taxon>
        <taxon>Spermatophyta</taxon>
        <taxon>Magnoliopsida</taxon>
        <taxon>eudicotyledons</taxon>
        <taxon>Gunneridae</taxon>
        <taxon>Pentapetalae</taxon>
        <taxon>rosids</taxon>
        <taxon>malvids</taxon>
        <taxon>Myrtales</taxon>
        <taxon>Myrtaceae</taxon>
        <taxon>Myrtoideae</taxon>
        <taxon>Eucalypteae</taxon>
        <taxon>Eucalyptus</taxon>
    </lineage>
</organism>
<evidence type="ECO:0000256" key="1">
    <source>
        <dbReference type="ARBA" id="ARBA00004479"/>
    </source>
</evidence>
<feature type="chain" id="PRO_5001569526" description="Protein kinase domain-containing protein" evidence="16">
    <location>
        <begin position="17"/>
        <end position="531"/>
    </location>
</feature>
<evidence type="ECO:0000256" key="2">
    <source>
        <dbReference type="ARBA" id="ARBA00022527"/>
    </source>
</evidence>
<dbReference type="PROSITE" id="PS50011">
    <property type="entry name" value="PROTEIN_KINASE_DOM"/>
    <property type="match status" value="1"/>
</dbReference>
<evidence type="ECO:0000256" key="10">
    <source>
        <dbReference type="ARBA" id="ARBA00022989"/>
    </source>
</evidence>
<dbReference type="SMART" id="SM00181">
    <property type="entry name" value="EGF"/>
    <property type="match status" value="2"/>
</dbReference>
<dbReference type="CDD" id="cd00054">
    <property type="entry name" value="EGF_CA"/>
    <property type="match status" value="1"/>
</dbReference>
<dbReference type="PROSITE" id="PS00107">
    <property type="entry name" value="PROTEIN_KINASE_ATP"/>
    <property type="match status" value="1"/>
</dbReference>
<evidence type="ECO:0000256" key="12">
    <source>
        <dbReference type="ARBA" id="ARBA00023157"/>
    </source>
</evidence>
<evidence type="ECO:0000256" key="3">
    <source>
        <dbReference type="ARBA" id="ARBA00022553"/>
    </source>
</evidence>
<dbReference type="SMART" id="SM00220">
    <property type="entry name" value="S_TKc"/>
    <property type="match status" value="1"/>
</dbReference>
<keyword evidence="10" id="KW-1133">Transmembrane helix</keyword>
<evidence type="ECO:0000259" key="18">
    <source>
        <dbReference type="PROSITE" id="PS50026"/>
    </source>
</evidence>
<dbReference type="eggNOG" id="ENOG502SMEV">
    <property type="taxonomic scope" value="Eukaryota"/>
</dbReference>
<evidence type="ECO:0000256" key="13">
    <source>
        <dbReference type="ARBA" id="ARBA00023180"/>
    </source>
</evidence>
<dbReference type="GO" id="GO:0005886">
    <property type="term" value="C:plasma membrane"/>
    <property type="evidence" value="ECO:0000318"/>
    <property type="project" value="GO_Central"/>
</dbReference>
<dbReference type="PROSITE" id="PS50026">
    <property type="entry name" value="EGF_3"/>
    <property type="match status" value="1"/>
</dbReference>
<dbReference type="Gene3D" id="2.10.25.10">
    <property type="entry name" value="Laminin"/>
    <property type="match status" value="1"/>
</dbReference>
<keyword evidence="2" id="KW-0723">Serine/threonine-protein kinase</keyword>
<evidence type="ECO:0000256" key="7">
    <source>
        <dbReference type="ARBA" id="ARBA00022741"/>
    </source>
</evidence>
<feature type="domain" description="EGF-like" evidence="18">
    <location>
        <begin position="262"/>
        <end position="302"/>
    </location>
</feature>
<name>A0A059CAH2_EUCGR</name>
<dbReference type="Gene3D" id="1.10.510.10">
    <property type="entry name" value="Transferase(Phosphotransferase) domain 1"/>
    <property type="match status" value="1"/>
</dbReference>
<evidence type="ECO:0000256" key="8">
    <source>
        <dbReference type="ARBA" id="ARBA00022777"/>
    </source>
</evidence>
<comment type="caution">
    <text evidence="14">Lacks conserved residue(s) required for the propagation of feature annotation.</text>
</comment>
<keyword evidence="7 15" id="KW-0547">Nucleotide-binding</keyword>
<dbReference type="Gene3D" id="3.30.200.20">
    <property type="entry name" value="Phosphorylase Kinase, domain 1"/>
    <property type="match status" value="1"/>
</dbReference>
<evidence type="ECO:0000256" key="14">
    <source>
        <dbReference type="PROSITE-ProRule" id="PRU00076"/>
    </source>
</evidence>
<dbReference type="InterPro" id="IPR045274">
    <property type="entry name" value="WAK-like"/>
</dbReference>
<evidence type="ECO:0000256" key="9">
    <source>
        <dbReference type="ARBA" id="ARBA00022840"/>
    </source>
</evidence>
<dbReference type="AlphaFoldDB" id="A0A059CAH2"/>
<dbReference type="Gramene" id="KCW75191">
    <property type="protein sequence ID" value="KCW75191"/>
    <property type="gene ID" value="EUGRSUZ_E03946"/>
</dbReference>